<dbReference type="InterPro" id="IPR000269">
    <property type="entry name" value="Cu_amine_oxidase"/>
</dbReference>
<keyword evidence="14" id="KW-1185">Reference proteome</keyword>
<keyword evidence="3 9" id="KW-0479">Metal-binding</keyword>
<dbReference type="EMBL" id="MU001504">
    <property type="protein sequence ID" value="KAF2442113.1"/>
    <property type="molecule type" value="Genomic_DNA"/>
</dbReference>
<dbReference type="Gene3D" id="3.10.450.40">
    <property type="match status" value="2"/>
</dbReference>
<evidence type="ECO:0000256" key="2">
    <source>
        <dbReference type="ARBA" id="ARBA00007983"/>
    </source>
</evidence>
<feature type="modified residue" description="2',4',5'-topaquinone" evidence="8">
    <location>
        <position position="373"/>
    </location>
</feature>
<dbReference type="InterPro" id="IPR016182">
    <property type="entry name" value="Cu_amine_oxidase_N-reg"/>
</dbReference>
<evidence type="ECO:0000256" key="7">
    <source>
        <dbReference type="PIRSR" id="PIRSR600269-50"/>
    </source>
</evidence>
<dbReference type="PANTHER" id="PTHR10638:SF33">
    <property type="entry name" value="AMINE OXIDASE"/>
    <property type="match status" value="1"/>
</dbReference>
<proteinExistence type="inferred from homology"/>
<dbReference type="Gene3D" id="2.70.98.20">
    <property type="entry name" value="Copper amine oxidase, catalytic domain"/>
    <property type="match status" value="1"/>
</dbReference>
<feature type="active site" description="Proton acceptor" evidence="7">
    <location>
        <position position="302"/>
    </location>
</feature>
<evidence type="ECO:0000256" key="5">
    <source>
        <dbReference type="ARBA" id="ARBA00023002"/>
    </source>
</evidence>
<dbReference type="PANTHER" id="PTHR10638">
    <property type="entry name" value="COPPER AMINE OXIDASE"/>
    <property type="match status" value="1"/>
</dbReference>
<organism evidence="13 14">
    <name type="scientific">Karstenula rhodostoma CBS 690.94</name>
    <dbReference type="NCBI Taxonomy" id="1392251"/>
    <lineage>
        <taxon>Eukaryota</taxon>
        <taxon>Fungi</taxon>
        <taxon>Dikarya</taxon>
        <taxon>Ascomycota</taxon>
        <taxon>Pezizomycotina</taxon>
        <taxon>Dothideomycetes</taxon>
        <taxon>Pleosporomycetidae</taxon>
        <taxon>Pleosporales</taxon>
        <taxon>Massarineae</taxon>
        <taxon>Didymosphaeriaceae</taxon>
        <taxon>Karstenula</taxon>
    </lineage>
</organism>
<dbReference type="PROSITE" id="PS01164">
    <property type="entry name" value="COPPER_AMINE_OXID_1"/>
    <property type="match status" value="1"/>
</dbReference>
<comment type="similarity">
    <text evidence="2 9">Belongs to the copper/topaquinone oxidase family.</text>
</comment>
<dbReference type="GO" id="GO:0008131">
    <property type="term" value="F:primary methylamine oxidase activity"/>
    <property type="evidence" value="ECO:0007669"/>
    <property type="project" value="InterPro"/>
</dbReference>
<feature type="domain" description="Copper amine oxidase N2-terminal" evidence="12">
    <location>
        <begin position="5"/>
        <end position="72"/>
    </location>
</feature>
<feature type="domain" description="Copper amine oxidase catalytic" evidence="11">
    <location>
        <begin position="230"/>
        <end position="615"/>
    </location>
</feature>
<dbReference type="GO" id="GO:0009308">
    <property type="term" value="P:amine metabolic process"/>
    <property type="evidence" value="ECO:0007669"/>
    <property type="project" value="UniProtKB-UniRule"/>
</dbReference>
<evidence type="ECO:0000256" key="8">
    <source>
        <dbReference type="PIRSR" id="PIRSR600269-51"/>
    </source>
</evidence>
<dbReference type="InterPro" id="IPR015798">
    <property type="entry name" value="Cu_amine_oxidase_C"/>
</dbReference>
<name>A0A9P4PFB6_9PLEO</name>
<comment type="cofactor">
    <cofactor evidence="9">
        <name>Cu cation</name>
        <dbReference type="ChEBI" id="CHEBI:23378"/>
    </cofactor>
    <text evidence="9">Contains 1 topaquinone per subunit.</text>
</comment>
<keyword evidence="4 7" id="KW-0801">TPQ</keyword>
<dbReference type="InterPro" id="IPR049948">
    <property type="entry name" value="Cu_Am_ox_TPQ-bd"/>
</dbReference>
<dbReference type="Pfam" id="PF02727">
    <property type="entry name" value="Cu_amine_oxidN2"/>
    <property type="match status" value="1"/>
</dbReference>
<evidence type="ECO:0000256" key="3">
    <source>
        <dbReference type="ARBA" id="ARBA00022723"/>
    </source>
</evidence>
<reference evidence="13" key="1">
    <citation type="journal article" date="2020" name="Stud. Mycol.">
        <title>101 Dothideomycetes genomes: a test case for predicting lifestyles and emergence of pathogens.</title>
        <authorList>
            <person name="Haridas S."/>
            <person name="Albert R."/>
            <person name="Binder M."/>
            <person name="Bloem J."/>
            <person name="Labutti K."/>
            <person name="Salamov A."/>
            <person name="Andreopoulos B."/>
            <person name="Baker S."/>
            <person name="Barry K."/>
            <person name="Bills G."/>
            <person name="Bluhm B."/>
            <person name="Cannon C."/>
            <person name="Castanera R."/>
            <person name="Culley D."/>
            <person name="Daum C."/>
            <person name="Ezra D."/>
            <person name="Gonzalez J."/>
            <person name="Henrissat B."/>
            <person name="Kuo A."/>
            <person name="Liang C."/>
            <person name="Lipzen A."/>
            <person name="Lutzoni F."/>
            <person name="Magnuson J."/>
            <person name="Mondo S."/>
            <person name="Nolan M."/>
            <person name="Ohm R."/>
            <person name="Pangilinan J."/>
            <person name="Park H.-J."/>
            <person name="Ramirez L."/>
            <person name="Alfaro M."/>
            <person name="Sun H."/>
            <person name="Tritt A."/>
            <person name="Yoshinaga Y."/>
            <person name="Zwiers L.-H."/>
            <person name="Turgeon B."/>
            <person name="Goodwin S."/>
            <person name="Spatafora J."/>
            <person name="Crous P."/>
            <person name="Grigoriev I."/>
        </authorList>
    </citation>
    <scope>NUCLEOTIDE SEQUENCE</scope>
    <source>
        <strain evidence="13">CBS 690.94</strain>
    </source>
</reference>
<protein>
    <recommendedName>
        <fullName evidence="9">Amine oxidase</fullName>
        <ecNumber evidence="9">1.4.3.-</ecNumber>
    </recommendedName>
</protein>
<feature type="region of interest" description="Disordered" evidence="10">
    <location>
        <begin position="620"/>
        <end position="643"/>
    </location>
</feature>
<dbReference type="PROSITE" id="PS01165">
    <property type="entry name" value="COPPER_AMINE_OXID_2"/>
    <property type="match status" value="1"/>
</dbReference>
<comment type="caution">
    <text evidence="13">The sequence shown here is derived from an EMBL/GenBank/DDBJ whole genome shotgun (WGS) entry which is preliminary data.</text>
</comment>
<evidence type="ECO:0000259" key="11">
    <source>
        <dbReference type="Pfam" id="PF01179"/>
    </source>
</evidence>
<gene>
    <name evidence="13" type="ORF">P171DRAFT_496876</name>
</gene>
<dbReference type="GO" id="GO:0005507">
    <property type="term" value="F:copper ion binding"/>
    <property type="evidence" value="ECO:0007669"/>
    <property type="project" value="InterPro"/>
</dbReference>
<dbReference type="AlphaFoldDB" id="A0A9P4PFB6"/>
<feature type="active site" description="Schiff-base intermediate with substrate; via topaquinone" evidence="7">
    <location>
        <position position="373"/>
    </location>
</feature>
<comment type="cofactor">
    <cofactor evidence="1">
        <name>Cu cation</name>
        <dbReference type="ChEBI" id="CHEBI:23378"/>
    </cofactor>
</comment>
<evidence type="ECO:0000256" key="4">
    <source>
        <dbReference type="ARBA" id="ARBA00022772"/>
    </source>
</evidence>
<dbReference type="EC" id="1.4.3.-" evidence="9"/>
<comment type="PTM">
    <text evidence="8 9">Topaquinone (TPQ) is generated by copper-dependent autoxidation of a specific tyrosyl residue.</text>
</comment>
<sequence length="643" mass="73296">MIASHPLDPISPTEICIASDILRQQTYPTQLRTKVVDIFEPSKSEVLAWIEDCDTPVDRCARVYYHVAKLPHLWKAVTNVTRRVVESQEELPDAQGPVDYWEWELVHDACNTHPDVLAEIKKLKLPEGATVVNDPWSYGTDNANERRRLFQCYMYIVLNDDPEANHYSLTAPFSPVFDAHTLELCCIDFLPLDIRDETTETQPWNAARPVEYSERILGSDYFRQDLKPLQVAQPEGPSFSVKGRRISWQKWDFHLGWNLREGPVFNNITYDGRSLFYRVSMSEMTGPYGDPRTPYHRKQAFDLGDSGFGLTSNTLALGCDCLWHIHYFDGFRCDAQGIPVLMKNVHTNFRNNNSSVVQDRQLVLQFTATVANYEYILAIIFDQAANVHIEVKATGIVSTMPSKQGIQHEWGTIVAPGVMAANHQHLFNVRIDPALDGQRNSVVYEDCIPIGDSDRELEPFGIAFRVESTTVTQPGGYDLDITKSWVYKIINSNHINQISGKPVGYKLRSISSQMIMMGPSTFNYKRGIFAGRPTWVTKYKDDELYAAGEFTNQSHEDTGLAIWSERKENVENEDVVLWYTFGLTHVTRPEDFPVMPAEKMMVSLKPTSFFDFNPSNDVPRSNQKFNQSRLTDCTGCPRSDSRI</sequence>
<dbReference type="InterPro" id="IPR049947">
    <property type="entry name" value="Cu_Am_Ox_Cu-bd"/>
</dbReference>
<keyword evidence="5 9" id="KW-0560">Oxidoreductase</keyword>
<feature type="compositionally biased region" description="Polar residues" evidence="10">
    <location>
        <begin position="620"/>
        <end position="631"/>
    </location>
</feature>
<evidence type="ECO:0000259" key="12">
    <source>
        <dbReference type="Pfam" id="PF02727"/>
    </source>
</evidence>
<evidence type="ECO:0000256" key="1">
    <source>
        <dbReference type="ARBA" id="ARBA00001935"/>
    </source>
</evidence>
<accession>A0A9P4PFB6</accession>
<dbReference type="OrthoDB" id="5379943at2759"/>
<dbReference type="InterPro" id="IPR036460">
    <property type="entry name" value="Cu_amine_oxidase_C_sf"/>
</dbReference>
<dbReference type="SUPFAM" id="SSF49998">
    <property type="entry name" value="Amine oxidase catalytic domain"/>
    <property type="match status" value="1"/>
</dbReference>
<dbReference type="Proteomes" id="UP000799764">
    <property type="component" value="Unassembled WGS sequence"/>
</dbReference>
<dbReference type="Pfam" id="PF01179">
    <property type="entry name" value="Cu_amine_oxid"/>
    <property type="match status" value="1"/>
</dbReference>
<keyword evidence="6 9" id="KW-0186">Copper</keyword>
<dbReference type="InterPro" id="IPR015800">
    <property type="entry name" value="Cu_amine_oxidase_N2"/>
</dbReference>
<dbReference type="GO" id="GO:0048038">
    <property type="term" value="F:quinone binding"/>
    <property type="evidence" value="ECO:0007669"/>
    <property type="project" value="InterPro"/>
</dbReference>
<dbReference type="SUPFAM" id="SSF54416">
    <property type="entry name" value="Amine oxidase N-terminal region"/>
    <property type="match status" value="2"/>
</dbReference>
<evidence type="ECO:0000313" key="13">
    <source>
        <dbReference type="EMBL" id="KAF2442113.1"/>
    </source>
</evidence>
<evidence type="ECO:0000256" key="10">
    <source>
        <dbReference type="SAM" id="MobiDB-lite"/>
    </source>
</evidence>
<evidence type="ECO:0000256" key="6">
    <source>
        <dbReference type="ARBA" id="ARBA00023008"/>
    </source>
</evidence>
<evidence type="ECO:0000256" key="9">
    <source>
        <dbReference type="RuleBase" id="RU000672"/>
    </source>
</evidence>
<evidence type="ECO:0000313" key="14">
    <source>
        <dbReference type="Proteomes" id="UP000799764"/>
    </source>
</evidence>